<evidence type="ECO:0000313" key="10">
    <source>
        <dbReference type="EMBL" id="GER70459.1"/>
    </source>
</evidence>
<keyword evidence="6" id="KW-0564">Palmitate</keyword>
<evidence type="ECO:0000256" key="8">
    <source>
        <dbReference type="SAM" id="SignalP"/>
    </source>
</evidence>
<dbReference type="Gene3D" id="3.90.76.10">
    <property type="entry name" value="Dipeptide-binding Protein, Domain 1"/>
    <property type="match status" value="1"/>
</dbReference>
<dbReference type="CDD" id="cd08504">
    <property type="entry name" value="PBP2_OppA"/>
    <property type="match status" value="1"/>
</dbReference>
<accession>A0A5J4JGG6</accession>
<evidence type="ECO:0000256" key="5">
    <source>
        <dbReference type="ARBA" id="ARBA00022856"/>
    </source>
</evidence>
<protein>
    <submittedName>
        <fullName evidence="10">Peptide ABC transporter substrate-binding protein</fullName>
    </submittedName>
</protein>
<feature type="domain" description="Solute-binding protein family 5" evidence="9">
    <location>
        <begin position="89"/>
        <end position="474"/>
    </location>
</feature>
<dbReference type="FunFam" id="3.90.76.10:FF:000001">
    <property type="entry name" value="Oligopeptide ABC transporter substrate-binding protein"/>
    <property type="match status" value="1"/>
</dbReference>
<dbReference type="PANTHER" id="PTHR30290:SF10">
    <property type="entry name" value="PERIPLASMIC OLIGOPEPTIDE-BINDING PROTEIN-RELATED"/>
    <property type="match status" value="1"/>
</dbReference>
<keyword evidence="7" id="KW-0449">Lipoprotein</keyword>
<feature type="signal peptide" evidence="8">
    <location>
        <begin position="1"/>
        <end position="22"/>
    </location>
</feature>
<dbReference type="FunFam" id="3.10.105.10:FF:000001">
    <property type="entry name" value="Oligopeptide ABC transporter, oligopeptide-binding protein"/>
    <property type="match status" value="1"/>
</dbReference>
<keyword evidence="5" id="KW-0653">Protein transport</keyword>
<keyword evidence="11" id="KW-1185">Reference proteome</keyword>
<dbReference type="GO" id="GO:0043190">
    <property type="term" value="C:ATP-binding cassette (ABC) transporter complex"/>
    <property type="evidence" value="ECO:0007669"/>
    <property type="project" value="InterPro"/>
</dbReference>
<dbReference type="AlphaFoldDB" id="A0A5J4JGG6"/>
<evidence type="ECO:0000256" key="6">
    <source>
        <dbReference type="ARBA" id="ARBA00023139"/>
    </source>
</evidence>
<dbReference type="Proteomes" id="UP000391919">
    <property type="component" value="Unassembled WGS sequence"/>
</dbReference>
<evidence type="ECO:0000313" key="11">
    <source>
        <dbReference type="Proteomes" id="UP000391919"/>
    </source>
</evidence>
<dbReference type="Gene3D" id="3.40.190.10">
    <property type="entry name" value="Periplasmic binding protein-like II"/>
    <property type="match status" value="1"/>
</dbReference>
<dbReference type="Gene3D" id="3.10.105.10">
    <property type="entry name" value="Dipeptide-binding Protein, Domain 3"/>
    <property type="match status" value="1"/>
</dbReference>
<feature type="chain" id="PRO_5038765217" evidence="8">
    <location>
        <begin position="23"/>
        <end position="555"/>
    </location>
</feature>
<evidence type="ECO:0000256" key="3">
    <source>
        <dbReference type="ARBA" id="ARBA00022448"/>
    </source>
</evidence>
<dbReference type="GO" id="GO:1904680">
    <property type="term" value="F:peptide transmembrane transporter activity"/>
    <property type="evidence" value="ECO:0007669"/>
    <property type="project" value="TreeGrafter"/>
</dbReference>
<evidence type="ECO:0000256" key="7">
    <source>
        <dbReference type="ARBA" id="ARBA00023288"/>
    </source>
</evidence>
<dbReference type="EMBL" id="BKZQ01000021">
    <property type="protein sequence ID" value="GER70459.1"/>
    <property type="molecule type" value="Genomic_DNA"/>
</dbReference>
<keyword evidence="5" id="KW-0571">Peptide transport</keyword>
<comment type="subcellular location">
    <subcellularLocation>
        <location evidence="1">Cell membrane</location>
        <topology evidence="1">Lipid-anchor</topology>
    </subcellularLocation>
</comment>
<comment type="similarity">
    <text evidence="2">Belongs to the bacterial solute-binding protein 5 family.</text>
</comment>
<keyword evidence="4 8" id="KW-0732">Signal</keyword>
<gene>
    <name evidence="10" type="ORF">BpJC7_17620</name>
</gene>
<dbReference type="RefSeq" id="WP_151706004.1">
    <property type="nucleotide sequence ID" value="NZ_BKZQ01000021.1"/>
</dbReference>
<proteinExistence type="inferred from homology"/>
<evidence type="ECO:0000256" key="4">
    <source>
        <dbReference type="ARBA" id="ARBA00022729"/>
    </source>
</evidence>
<dbReference type="InterPro" id="IPR000914">
    <property type="entry name" value="SBP_5_dom"/>
</dbReference>
<dbReference type="InterPro" id="IPR023765">
    <property type="entry name" value="SBP_5_CS"/>
</dbReference>
<sequence length="555" mass="62504">MKKSKFYVFMTLAFVLSLVLGACGSNNSSSSGSKSGNSSTKQVLNWIASAEIPSGDPTLATDQESFILFGNTMEGLYRIGKDDNLYLADAAEEPTVSKDGKTYTFKLRKDAKWSNGDPVTAKDYVFSWQRAVNPKVGSQYSYIFAGVIKNASDILAGKKQPSELGVKAIDDYTLQVQLERPTPYLKSLLAFPTYFPQNQKFVESKGKKYGTNSDNMLFNGPFILKNWNGTGLTWKYVKNPNYYDKDKVKLQQINFQVVKAVNTGVNLYNTGKVDRVGLSNEYAQQYKNSKEAHTYPTSSVFYFKYNEVRNGKKTALANINIRKALAMAVDKQSYIDTTLGNGSIPANGLVPKDFVKDPKTGQDFRAENGDFLKYNASEAKKYWEKGLKELGVKSLTFELLGDDTDDAKKSSEFIQNQLEKNLPGLTLKLKNVPFKNRLQLDTNQDYDIQLAGWGPDYQDPMTFLDLFVTNGDNNKSGYSNKQYDKLINEAKTTYANNPEKRWQVMLKAEKILMNDAAIGPLYQRAYLRLQKPYVKGVEDHLFGPDTTFRDAYVQK</sequence>
<dbReference type="PANTHER" id="PTHR30290">
    <property type="entry name" value="PERIPLASMIC BINDING COMPONENT OF ABC TRANSPORTER"/>
    <property type="match status" value="1"/>
</dbReference>
<name>A0A5J4JGG6_9BACI</name>
<dbReference type="InterPro" id="IPR039424">
    <property type="entry name" value="SBP_5"/>
</dbReference>
<evidence type="ECO:0000256" key="2">
    <source>
        <dbReference type="ARBA" id="ARBA00005695"/>
    </source>
</evidence>
<reference evidence="10 11" key="1">
    <citation type="submission" date="2019-09" db="EMBL/GenBank/DDBJ databases">
        <title>Draft genome sequence of Bacillus sp. JC-7.</title>
        <authorList>
            <person name="Tanaka N."/>
            <person name="Shiwa Y."/>
            <person name="Fujita N."/>
            <person name="Tanasupawat S."/>
        </authorList>
    </citation>
    <scope>NUCLEOTIDE SEQUENCE [LARGE SCALE GENOMIC DNA]</scope>
    <source>
        <strain evidence="10 11">JC-7</strain>
    </source>
</reference>
<dbReference type="PIRSF" id="PIRSF002741">
    <property type="entry name" value="MppA"/>
    <property type="match status" value="1"/>
</dbReference>
<comment type="caution">
    <text evidence="10">The sequence shown here is derived from an EMBL/GenBank/DDBJ whole genome shotgun (WGS) entry which is preliminary data.</text>
</comment>
<dbReference type="SUPFAM" id="SSF53850">
    <property type="entry name" value="Periplasmic binding protein-like II"/>
    <property type="match status" value="1"/>
</dbReference>
<dbReference type="Pfam" id="PF00496">
    <property type="entry name" value="SBP_bac_5"/>
    <property type="match status" value="1"/>
</dbReference>
<dbReference type="PROSITE" id="PS01040">
    <property type="entry name" value="SBP_BACTERIAL_5"/>
    <property type="match status" value="1"/>
</dbReference>
<keyword evidence="3" id="KW-0813">Transport</keyword>
<dbReference type="PROSITE" id="PS51257">
    <property type="entry name" value="PROKAR_LIPOPROTEIN"/>
    <property type="match status" value="1"/>
</dbReference>
<dbReference type="InterPro" id="IPR030678">
    <property type="entry name" value="Peptide/Ni-bd"/>
</dbReference>
<organism evidence="10 11">
    <name type="scientific">Weizmannia acidilactici</name>
    <dbReference type="NCBI Taxonomy" id="2607726"/>
    <lineage>
        <taxon>Bacteria</taxon>
        <taxon>Bacillati</taxon>
        <taxon>Bacillota</taxon>
        <taxon>Bacilli</taxon>
        <taxon>Bacillales</taxon>
        <taxon>Bacillaceae</taxon>
        <taxon>Heyndrickxia</taxon>
    </lineage>
</organism>
<dbReference type="GO" id="GO:0030288">
    <property type="term" value="C:outer membrane-bounded periplasmic space"/>
    <property type="evidence" value="ECO:0007669"/>
    <property type="project" value="UniProtKB-ARBA"/>
</dbReference>
<evidence type="ECO:0000256" key="1">
    <source>
        <dbReference type="ARBA" id="ARBA00004193"/>
    </source>
</evidence>
<evidence type="ECO:0000259" key="9">
    <source>
        <dbReference type="Pfam" id="PF00496"/>
    </source>
</evidence>
<dbReference type="GO" id="GO:0015833">
    <property type="term" value="P:peptide transport"/>
    <property type="evidence" value="ECO:0007669"/>
    <property type="project" value="UniProtKB-KW"/>
</dbReference>